<protein>
    <submittedName>
        <fullName evidence="3">Uncharacterized protein</fullName>
    </submittedName>
</protein>
<dbReference type="EMBL" id="JBBCAQ010000007">
    <property type="protein sequence ID" value="KAK7602940.1"/>
    <property type="molecule type" value="Genomic_DNA"/>
</dbReference>
<evidence type="ECO:0000313" key="3">
    <source>
        <dbReference type="EMBL" id="KAK7602940.1"/>
    </source>
</evidence>
<keyword evidence="2" id="KW-0812">Transmembrane</keyword>
<feature type="region of interest" description="Disordered" evidence="1">
    <location>
        <begin position="1"/>
        <end position="22"/>
    </location>
</feature>
<gene>
    <name evidence="3" type="ORF">V9T40_006914</name>
</gene>
<accession>A0AAN9TPQ4</accession>
<dbReference type="AlphaFoldDB" id="A0AAN9TPQ4"/>
<feature type="transmembrane region" description="Helical" evidence="2">
    <location>
        <begin position="332"/>
        <end position="351"/>
    </location>
</feature>
<name>A0AAN9TPQ4_9HEMI</name>
<organism evidence="3 4">
    <name type="scientific">Parthenolecanium corni</name>
    <dbReference type="NCBI Taxonomy" id="536013"/>
    <lineage>
        <taxon>Eukaryota</taxon>
        <taxon>Metazoa</taxon>
        <taxon>Ecdysozoa</taxon>
        <taxon>Arthropoda</taxon>
        <taxon>Hexapoda</taxon>
        <taxon>Insecta</taxon>
        <taxon>Pterygota</taxon>
        <taxon>Neoptera</taxon>
        <taxon>Paraneoptera</taxon>
        <taxon>Hemiptera</taxon>
        <taxon>Sternorrhyncha</taxon>
        <taxon>Coccoidea</taxon>
        <taxon>Coccidae</taxon>
        <taxon>Parthenolecanium</taxon>
    </lineage>
</organism>
<evidence type="ECO:0000256" key="2">
    <source>
        <dbReference type="SAM" id="Phobius"/>
    </source>
</evidence>
<feature type="transmembrane region" description="Helical" evidence="2">
    <location>
        <begin position="363"/>
        <end position="385"/>
    </location>
</feature>
<proteinExistence type="predicted"/>
<evidence type="ECO:0000256" key="1">
    <source>
        <dbReference type="SAM" id="MobiDB-lite"/>
    </source>
</evidence>
<dbReference type="Proteomes" id="UP001367676">
    <property type="component" value="Unassembled WGS sequence"/>
</dbReference>
<comment type="caution">
    <text evidence="3">The sequence shown here is derived from an EMBL/GenBank/DDBJ whole genome shotgun (WGS) entry which is preliminary data.</text>
</comment>
<keyword evidence="2" id="KW-1133">Transmembrane helix</keyword>
<sequence>MTRISRSKVAAPSAKPRRPLAGEITPIYGQFEDDNSDHGINGCDEQQLAVVYRVPSTEYRHHFHVFECTRYMQTKVDLFGVSVADQNGGGIGQEGDDDDDDGATEWHQNWGEPLLRGLRCASAAAAMSCVPTAETTRSPVSISVAVLAVALKATTMALIAVGALASPQARFRRLALVSAAVVASVVGCATERQLDAVVCQLRCASGAGARPHRASAAFWVGVCVPLSVCLLQCSLLLLLRRRGRGSDEENGDWSWHAGLCYHRAACVSIVAELCVVLVETRRRLRRLNGRLSALVATTSQVDVGAEMETARRHYRLCASVVELVERSMGWRLVWAAAAPPLELLFVFAEFVDGGWSRTLLLDAAVYSFLVGAIHVVAVLGSDINYEVKLLIEQTRSARLTLTAANFLPVDKKLVISRQLRYERRRDATRRDDQVVLEIEARRWNCRTDILADRRLLRSHRTTASESSLRLTRLPTDSCSVRSLRSDPIRSDPIRYATHIWITNRLRVSVSVFVCRVTVVAIVEQKENSSFHFIVAEVAPENTANIQQMTMVTLGEKSK</sequence>
<feature type="transmembrane region" description="Helical" evidence="2">
    <location>
        <begin position="216"/>
        <end position="239"/>
    </location>
</feature>
<reference evidence="3 4" key="1">
    <citation type="submission" date="2024-03" db="EMBL/GenBank/DDBJ databases">
        <title>Adaptation during the transition from Ophiocordyceps entomopathogen to insect associate is accompanied by gene loss and intensified selection.</title>
        <authorList>
            <person name="Ward C.M."/>
            <person name="Onetto C.A."/>
            <person name="Borneman A.R."/>
        </authorList>
    </citation>
    <scope>NUCLEOTIDE SEQUENCE [LARGE SCALE GENOMIC DNA]</scope>
    <source>
        <strain evidence="3">AWRI1</strain>
        <tissue evidence="3">Single Adult Female</tissue>
    </source>
</reference>
<keyword evidence="2" id="KW-0472">Membrane</keyword>
<feature type="transmembrane region" description="Helical" evidence="2">
    <location>
        <begin position="142"/>
        <end position="165"/>
    </location>
</feature>
<keyword evidence="4" id="KW-1185">Reference proteome</keyword>
<evidence type="ECO:0000313" key="4">
    <source>
        <dbReference type="Proteomes" id="UP001367676"/>
    </source>
</evidence>